<keyword evidence="9" id="KW-0732">Signal</keyword>
<organism evidence="11 12">
    <name type="scientific">Psilocybe cf. subviscida</name>
    <dbReference type="NCBI Taxonomy" id="2480587"/>
    <lineage>
        <taxon>Eukaryota</taxon>
        <taxon>Fungi</taxon>
        <taxon>Dikarya</taxon>
        <taxon>Basidiomycota</taxon>
        <taxon>Agaricomycotina</taxon>
        <taxon>Agaricomycetes</taxon>
        <taxon>Agaricomycetidae</taxon>
        <taxon>Agaricales</taxon>
        <taxon>Agaricineae</taxon>
        <taxon>Strophariaceae</taxon>
        <taxon>Psilocybe</taxon>
    </lineage>
</organism>
<feature type="transmembrane region" description="Helical" evidence="8">
    <location>
        <begin position="349"/>
        <end position="370"/>
    </location>
</feature>
<evidence type="ECO:0000259" key="10">
    <source>
        <dbReference type="PROSITE" id="PS50836"/>
    </source>
</evidence>
<feature type="transmembrane region" description="Helical" evidence="8">
    <location>
        <begin position="232"/>
        <end position="254"/>
    </location>
</feature>
<dbReference type="EMBL" id="JAACJJ010000001">
    <property type="protein sequence ID" value="KAF5330655.1"/>
    <property type="molecule type" value="Genomic_DNA"/>
</dbReference>
<keyword evidence="6 8" id="KW-0472">Membrane</keyword>
<evidence type="ECO:0000256" key="2">
    <source>
        <dbReference type="ARBA" id="ARBA00022448"/>
    </source>
</evidence>
<dbReference type="SMART" id="SM00665">
    <property type="entry name" value="B561"/>
    <property type="match status" value="1"/>
</dbReference>
<feature type="transmembrane region" description="Helical" evidence="8">
    <location>
        <begin position="308"/>
        <end position="328"/>
    </location>
</feature>
<dbReference type="PANTHER" id="PTHR47797">
    <property type="entry name" value="DEHYDROGENASE, PUTATIVE (AFU_ORTHOLOGUE AFUA_8G05805)-RELATED"/>
    <property type="match status" value="1"/>
</dbReference>
<gene>
    <name evidence="11" type="ORF">D9619_005945</name>
</gene>
<proteinExistence type="predicted"/>
<dbReference type="CDD" id="cd08760">
    <property type="entry name" value="Cyt_b561_FRRS1_like"/>
    <property type="match status" value="1"/>
</dbReference>
<dbReference type="Gene3D" id="2.60.40.1210">
    <property type="entry name" value="Cellobiose dehydrogenase, cytochrome domain"/>
    <property type="match status" value="1"/>
</dbReference>
<reference evidence="11 12" key="1">
    <citation type="journal article" date="2020" name="ISME J.">
        <title>Uncovering the hidden diversity of litter-decomposition mechanisms in mushroom-forming fungi.</title>
        <authorList>
            <person name="Floudas D."/>
            <person name="Bentzer J."/>
            <person name="Ahren D."/>
            <person name="Johansson T."/>
            <person name="Persson P."/>
            <person name="Tunlid A."/>
        </authorList>
    </citation>
    <scope>NUCLEOTIDE SEQUENCE [LARGE SCALE GENOMIC DNA]</scope>
    <source>
        <strain evidence="11 12">CBS 101986</strain>
    </source>
</reference>
<feature type="chain" id="PRO_5034364052" description="DOMON domain-containing protein" evidence="9">
    <location>
        <begin position="30"/>
        <end position="442"/>
    </location>
</feature>
<dbReference type="Proteomes" id="UP000567179">
    <property type="component" value="Unassembled WGS sequence"/>
</dbReference>
<feature type="region of interest" description="Disordered" evidence="7">
    <location>
        <begin position="194"/>
        <end position="216"/>
    </location>
</feature>
<evidence type="ECO:0000256" key="1">
    <source>
        <dbReference type="ARBA" id="ARBA00004370"/>
    </source>
</evidence>
<comment type="caution">
    <text evidence="11">The sequence shown here is derived from an EMBL/GenBank/DDBJ whole genome shotgun (WGS) entry which is preliminary data.</text>
</comment>
<keyword evidence="5 8" id="KW-1133">Transmembrane helix</keyword>
<dbReference type="SUPFAM" id="SSF49344">
    <property type="entry name" value="CBD9-like"/>
    <property type="match status" value="1"/>
</dbReference>
<dbReference type="InterPro" id="IPR005018">
    <property type="entry name" value="DOMON_domain"/>
</dbReference>
<protein>
    <recommendedName>
        <fullName evidence="10">DOMON domain-containing protein</fullName>
    </recommendedName>
</protein>
<evidence type="ECO:0000313" key="11">
    <source>
        <dbReference type="EMBL" id="KAF5330655.1"/>
    </source>
</evidence>
<dbReference type="OrthoDB" id="19261at2759"/>
<evidence type="ECO:0000256" key="5">
    <source>
        <dbReference type="ARBA" id="ARBA00022989"/>
    </source>
</evidence>
<name>A0A8H5FB97_9AGAR</name>
<dbReference type="PROSITE" id="PS50836">
    <property type="entry name" value="DOMON"/>
    <property type="match status" value="1"/>
</dbReference>
<keyword evidence="4" id="KW-0249">Electron transport</keyword>
<dbReference type="CDD" id="cd09630">
    <property type="entry name" value="CDH_like_cytochrome"/>
    <property type="match status" value="1"/>
</dbReference>
<feature type="signal peptide" evidence="9">
    <location>
        <begin position="1"/>
        <end position="29"/>
    </location>
</feature>
<dbReference type="Gene3D" id="1.20.120.1770">
    <property type="match status" value="1"/>
</dbReference>
<feature type="region of interest" description="Disordered" evidence="7">
    <location>
        <begin position="423"/>
        <end position="442"/>
    </location>
</feature>
<dbReference type="PANTHER" id="PTHR47797:SF3">
    <property type="entry name" value="CYTOCHROME B561 DOMAIN-CONTAINING PROTEIN"/>
    <property type="match status" value="1"/>
</dbReference>
<evidence type="ECO:0000256" key="3">
    <source>
        <dbReference type="ARBA" id="ARBA00022692"/>
    </source>
</evidence>
<dbReference type="GO" id="GO:0016020">
    <property type="term" value="C:membrane"/>
    <property type="evidence" value="ECO:0007669"/>
    <property type="project" value="UniProtKB-SubCell"/>
</dbReference>
<comment type="subcellular location">
    <subcellularLocation>
        <location evidence="1">Membrane</location>
    </subcellularLocation>
</comment>
<evidence type="ECO:0000256" key="6">
    <source>
        <dbReference type="ARBA" id="ARBA00023136"/>
    </source>
</evidence>
<keyword evidence="2" id="KW-0813">Transport</keyword>
<dbReference type="SMART" id="SM00664">
    <property type="entry name" value="DoH"/>
    <property type="match status" value="1"/>
</dbReference>
<dbReference type="InterPro" id="IPR015920">
    <property type="entry name" value="Cellobiose_DH-like_cyt"/>
</dbReference>
<dbReference type="InterPro" id="IPR006593">
    <property type="entry name" value="Cyt_b561/ferric_Rdtase_TM"/>
</dbReference>
<evidence type="ECO:0000256" key="8">
    <source>
        <dbReference type="SAM" id="Phobius"/>
    </source>
</evidence>
<feature type="domain" description="DOMON" evidence="10">
    <location>
        <begin position="38"/>
        <end position="158"/>
    </location>
</feature>
<evidence type="ECO:0000256" key="7">
    <source>
        <dbReference type="SAM" id="MobiDB-lite"/>
    </source>
</evidence>
<sequence>MAPMGSQSVFFRFLAAIFLGLQLASVSLALKGDSGCRNSLCVTATVGDDVVTYELSSGLDTLGWVAVGFGEHMVNSPMVVMWENDDGTTTLSQRFTTAYSMPQPDSNPPRVARAAKPAYAVPGKAYPASWKTLAFEVPVNKTFWADPAAREHLVFAYSPNKPEKDPNSIIFVHQYAGYHTLDLNKDFTPASVAPPSHVAQPGKGTSDIANGQRPHKSVYQGSNTALKRYEKLIILHGFLVSLGFLVILPAGSLIGRYGRAFTPKWFHAHQVSNFYVALPVIVLGVLLGPAVVYSKESFRTHFMNGHEIYGAIIFAAYCLQVLLGRYIHERRVQLAKLGPITRNHPPLNIVHIGLGISVITAAFFQVRSGLEWWEALTGRGPITSWALPLWRVWIVVIPLAYIAGYALLPRQLRQERAAAYTPISESTHDERAQTDRLLAEED</sequence>
<evidence type="ECO:0000256" key="4">
    <source>
        <dbReference type="ARBA" id="ARBA00022982"/>
    </source>
</evidence>
<feature type="transmembrane region" description="Helical" evidence="8">
    <location>
        <begin position="390"/>
        <end position="408"/>
    </location>
</feature>
<keyword evidence="3 8" id="KW-0812">Transmembrane</keyword>
<feature type="compositionally biased region" description="Basic and acidic residues" evidence="7">
    <location>
        <begin position="426"/>
        <end position="442"/>
    </location>
</feature>
<accession>A0A8H5FB97</accession>
<dbReference type="Pfam" id="PF16010">
    <property type="entry name" value="CDH-cyt"/>
    <property type="match status" value="1"/>
</dbReference>
<feature type="transmembrane region" description="Helical" evidence="8">
    <location>
        <begin position="274"/>
        <end position="293"/>
    </location>
</feature>
<evidence type="ECO:0000313" key="12">
    <source>
        <dbReference type="Proteomes" id="UP000567179"/>
    </source>
</evidence>
<evidence type="ECO:0000256" key="9">
    <source>
        <dbReference type="SAM" id="SignalP"/>
    </source>
</evidence>
<dbReference type="AlphaFoldDB" id="A0A8H5FB97"/>
<keyword evidence="12" id="KW-1185">Reference proteome</keyword>